<keyword evidence="2" id="KW-0349">Heme</keyword>
<gene>
    <name evidence="3" type="ORF">GCM10017774_13040</name>
</gene>
<keyword evidence="2" id="KW-0560">Oxidoreductase</keyword>
<reference evidence="4" key="1">
    <citation type="journal article" date="2019" name="Int. J. Syst. Evol. Microbiol.">
        <title>The Global Catalogue of Microorganisms (GCM) 10K type strain sequencing project: providing services to taxonomists for standard genome sequencing and annotation.</title>
        <authorList>
            <consortium name="The Broad Institute Genomics Platform"/>
            <consortium name="The Broad Institute Genome Sequencing Center for Infectious Disease"/>
            <person name="Wu L."/>
            <person name="Ma J."/>
        </authorList>
    </citation>
    <scope>NUCLEOTIDE SEQUENCE [LARGE SCALE GENOMIC DNA]</scope>
    <source>
        <strain evidence="4">CGMCC 4.7367</strain>
    </source>
</reference>
<dbReference type="Gene3D" id="1.10.630.10">
    <property type="entry name" value="Cytochrome P450"/>
    <property type="match status" value="1"/>
</dbReference>
<dbReference type="Pfam" id="PF00067">
    <property type="entry name" value="p450"/>
    <property type="match status" value="1"/>
</dbReference>
<organism evidence="3 4">
    <name type="scientific">Lentzea cavernae</name>
    <dbReference type="NCBI Taxonomy" id="2020703"/>
    <lineage>
        <taxon>Bacteria</taxon>
        <taxon>Bacillati</taxon>
        <taxon>Actinomycetota</taxon>
        <taxon>Actinomycetes</taxon>
        <taxon>Pseudonocardiales</taxon>
        <taxon>Pseudonocardiaceae</taxon>
        <taxon>Lentzea</taxon>
    </lineage>
</organism>
<dbReference type="EMBL" id="BNAR01000002">
    <property type="protein sequence ID" value="GHH32315.1"/>
    <property type="molecule type" value="Genomic_DNA"/>
</dbReference>
<accession>A0ABQ3M3F5</accession>
<evidence type="ECO:0000256" key="1">
    <source>
        <dbReference type="ARBA" id="ARBA00010617"/>
    </source>
</evidence>
<keyword evidence="2" id="KW-0503">Monooxygenase</keyword>
<evidence type="ECO:0000313" key="4">
    <source>
        <dbReference type="Proteomes" id="UP000605568"/>
    </source>
</evidence>
<comment type="caution">
    <text evidence="3">The sequence shown here is derived from an EMBL/GenBank/DDBJ whole genome shotgun (WGS) entry which is preliminary data.</text>
</comment>
<dbReference type="InterPro" id="IPR017972">
    <property type="entry name" value="Cyt_P450_CS"/>
</dbReference>
<dbReference type="PANTHER" id="PTHR46696:SF1">
    <property type="entry name" value="CYTOCHROME P450 YJIB-RELATED"/>
    <property type="match status" value="1"/>
</dbReference>
<evidence type="ECO:0000256" key="2">
    <source>
        <dbReference type="RuleBase" id="RU000461"/>
    </source>
</evidence>
<proteinExistence type="inferred from homology"/>
<dbReference type="InterPro" id="IPR036396">
    <property type="entry name" value="Cyt_P450_sf"/>
</dbReference>
<protein>
    <submittedName>
        <fullName evidence="3">Cytochrome P450 BJ-3</fullName>
    </submittedName>
</protein>
<dbReference type="PRINTS" id="PR00359">
    <property type="entry name" value="BP450"/>
</dbReference>
<name>A0ABQ3M3F5_9PSEU</name>
<dbReference type="InterPro" id="IPR002397">
    <property type="entry name" value="Cyt_P450_B"/>
</dbReference>
<dbReference type="PROSITE" id="PS00086">
    <property type="entry name" value="CYTOCHROME_P450"/>
    <property type="match status" value="1"/>
</dbReference>
<dbReference type="PANTHER" id="PTHR46696">
    <property type="entry name" value="P450, PUTATIVE (EUROFUNG)-RELATED"/>
    <property type="match status" value="1"/>
</dbReference>
<dbReference type="RefSeq" id="WP_191296627.1">
    <property type="nucleotide sequence ID" value="NZ_BNAR01000002.1"/>
</dbReference>
<keyword evidence="2" id="KW-0408">Iron</keyword>
<evidence type="ECO:0000313" key="3">
    <source>
        <dbReference type="EMBL" id="GHH32315.1"/>
    </source>
</evidence>
<keyword evidence="2" id="KW-0479">Metal-binding</keyword>
<sequence length="403" mass="44539">MIDVLTHLANNHDNPYPRLDELRREDPVHLTAAGFYLVTRHADVEKLLRETGTAFLSPDRNEIERSFPAAVGHPTLELHLRSLLSRNPPEHRQLRRMVARALAARQDFATEVSLLCDELLDAITDELRSGEAVDLNHRFSLPLSLRVLAKLMGVQDRDRDWLAEAVNAIIPAFDGVSEQRLAAADRDTVRLMDYFGQSLVERGVTGRADLIGELVSSRGEFEDIDLVAVLWGLWTGGFLPVSAALNHAVRAMVAYPDRTTWLGGDEHRALAFTDEVLRHDGIVMFTAPPRIAVHDVTFGDRTVPAGAEVRGVLAAANRDPAAFSDPDTFRPGRDNHHSLAFSAGPHHCPASGIARLEVSTALSELHQRFPTLTIAEPPTWVASSRVSTIDSLRVRLKAHPSHD</sequence>
<dbReference type="SUPFAM" id="SSF48264">
    <property type="entry name" value="Cytochrome P450"/>
    <property type="match status" value="1"/>
</dbReference>
<dbReference type="InterPro" id="IPR001128">
    <property type="entry name" value="Cyt_P450"/>
</dbReference>
<comment type="similarity">
    <text evidence="1 2">Belongs to the cytochrome P450 family.</text>
</comment>
<dbReference type="Proteomes" id="UP000605568">
    <property type="component" value="Unassembled WGS sequence"/>
</dbReference>
<keyword evidence="4" id="KW-1185">Reference proteome</keyword>